<evidence type="ECO:0000256" key="1">
    <source>
        <dbReference type="SAM" id="SignalP"/>
    </source>
</evidence>
<gene>
    <name evidence="2" type="ORF">QE152_g21611</name>
</gene>
<organism evidence="2 3">
    <name type="scientific">Popillia japonica</name>
    <name type="common">Japanese beetle</name>
    <dbReference type="NCBI Taxonomy" id="7064"/>
    <lineage>
        <taxon>Eukaryota</taxon>
        <taxon>Metazoa</taxon>
        <taxon>Ecdysozoa</taxon>
        <taxon>Arthropoda</taxon>
        <taxon>Hexapoda</taxon>
        <taxon>Insecta</taxon>
        <taxon>Pterygota</taxon>
        <taxon>Neoptera</taxon>
        <taxon>Endopterygota</taxon>
        <taxon>Coleoptera</taxon>
        <taxon>Polyphaga</taxon>
        <taxon>Scarabaeiformia</taxon>
        <taxon>Scarabaeidae</taxon>
        <taxon>Rutelinae</taxon>
        <taxon>Popillia</taxon>
    </lineage>
</organism>
<reference evidence="2 3" key="1">
    <citation type="journal article" date="2024" name="BMC Genomics">
        <title>De novo assembly and annotation of Popillia japonica's genome with initial clues to its potential as an invasive pest.</title>
        <authorList>
            <person name="Cucini C."/>
            <person name="Boschi S."/>
            <person name="Funari R."/>
            <person name="Cardaioli E."/>
            <person name="Iannotti N."/>
            <person name="Marturano G."/>
            <person name="Paoli F."/>
            <person name="Bruttini M."/>
            <person name="Carapelli A."/>
            <person name="Frati F."/>
            <person name="Nardi F."/>
        </authorList>
    </citation>
    <scope>NUCLEOTIDE SEQUENCE [LARGE SCALE GENOMIC DNA]</scope>
    <source>
        <strain evidence="2">DMR45628</strain>
    </source>
</reference>
<comment type="caution">
    <text evidence="2">The sequence shown here is derived from an EMBL/GenBank/DDBJ whole genome shotgun (WGS) entry which is preliminary data.</text>
</comment>
<protein>
    <submittedName>
        <fullName evidence="2">Uncharacterized protein</fullName>
    </submittedName>
</protein>
<feature type="chain" id="PRO_5043575980" evidence="1">
    <location>
        <begin position="17"/>
        <end position="94"/>
    </location>
</feature>
<evidence type="ECO:0000313" key="3">
    <source>
        <dbReference type="Proteomes" id="UP001458880"/>
    </source>
</evidence>
<accession>A0AAW1KP31</accession>
<keyword evidence="1" id="KW-0732">Signal</keyword>
<sequence length="94" mass="10269">MEARIVFACLIAVVLCQVIIAGVPSLRERRETATDSSKTISDMLDSIKTGFDDLVKNVQSNELVRNATQALSGFAQSVEAQGKELIEKMKQPSQ</sequence>
<dbReference type="AlphaFoldDB" id="A0AAW1KP31"/>
<feature type="signal peptide" evidence="1">
    <location>
        <begin position="1"/>
        <end position="16"/>
    </location>
</feature>
<evidence type="ECO:0000313" key="2">
    <source>
        <dbReference type="EMBL" id="KAK9721304.1"/>
    </source>
</evidence>
<name>A0AAW1KP31_POPJA</name>
<keyword evidence="3" id="KW-1185">Reference proteome</keyword>
<proteinExistence type="predicted"/>
<dbReference type="EMBL" id="JASPKY010000200">
    <property type="protein sequence ID" value="KAK9721304.1"/>
    <property type="molecule type" value="Genomic_DNA"/>
</dbReference>
<dbReference type="Proteomes" id="UP001458880">
    <property type="component" value="Unassembled WGS sequence"/>
</dbReference>